<dbReference type="GO" id="GO:0009055">
    <property type="term" value="F:electron transfer activity"/>
    <property type="evidence" value="ECO:0007669"/>
    <property type="project" value="InterPro"/>
</dbReference>
<accession>A0A2K1Y075</accession>
<dbReference type="EMBL" id="CM009302">
    <property type="protein sequence ID" value="PNT06438.1"/>
    <property type="molecule type" value="Genomic_DNA"/>
</dbReference>
<dbReference type="InterPro" id="IPR003245">
    <property type="entry name" value="Phytocyanin_dom"/>
</dbReference>
<dbReference type="Pfam" id="PF02298">
    <property type="entry name" value="Cu_bind_like"/>
    <property type="match status" value="1"/>
</dbReference>
<dbReference type="KEGG" id="pop:7473320"/>
<dbReference type="InterPro" id="IPR008972">
    <property type="entry name" value="Cupredoxin"/>
</dbReference>
<dbReference type="PANTHER" id="PTHR33021:SF553">
    <property type="entry name" value="PHYTOCYANIN DOMAIN-CONTAINING PROTEIN"/>
    <property type="match status" value="1"/>
</dbReference>
<dbReference type="GO" id="GO:0009610">
    <property type="term" value="P:response to symbiotic fungus"/>
    <property type="evidence" value="ECO:0007669"/>
    <property type="project" value="UniProtKB-ARBA"/>
</dbReference>
<dbReference type="KEGG" id="pop:18109208"/>
<dbReference type="GO" id="GO:0005886">
    <property type="term" value="C:plasma membrane"/>
    <property type="evidence" value="ECO:0000318"/>
    <property type="project" value="GO_Central"/>
</dbReference>
<dbReference type="PROSITE" id="PS51485">
    <property type="entry name" value="PHYTOCYANIN"/>
    <property type="match status" value="1"/>
</dbReference>
<reference evidence="1 2" key="1">
    <citation type="journal article" date="2006" name="Science">
        <title>The genome of black cottonwood, Populus trichocarpa (Torr. &amp; Gray).</title>
        <authorList>
            <person name="Tuskan G.A."/>
            <person name="Difazio S."/>
            <person name="Jansson S."/>
            <person name="Bohlmann J."/>
            <person name="Grigoriev I."/>
            <person name="Hellsten U."/>
            <person name="Putnam N."/>
            <person name="Ralph S."/>
            <person name="Rombauts S."/>
            <person name="Salamov A."/>
            <person name="Schein J."/>
            <person name="Sterck L."/>
            <person name="Aerts A."/>
            <person name="Bhalerao R.R."/>
            <person name="Bhalerao R.P."/>
            <person name="Blaudez D."/>
            <person name="Boerjan W."/>
            <person name="Brun A."/>
            <person name="Brunner A."/>
            <person name="Busov V."/>
            <person name="Campbell M."/>
            <person name="Carlson J."/>
            <person name="Chalot M."/>
            <person name="Chapman J."/>
            <person name="Chen G.L."/>
            <person name="Cooper D."/>
            <person name="Coutinho P.M."/>
            <person name="Couturier J."/>
            <person name="Covert S."/>
            <person name="Cronk Q."/>
            <person name="Cunningham R."/>
            <person name="Davis J."/>
            <person name="Degroeve S."/>
            <person name="Dejardin A."/>
            <person name="Depamphilis C."/>
            <person name="Detter J."/>
            <person name="Dirks B."/>
            <person name="Dubchak I."/>
            <person name="Duplessis S."/>
            <person name="Ehlting J."/>
            <person name="Ellis B."/>
            <person name="Gendler K."/>
            <person name="Goodstein D."/>
            <person name="Gribskov M."/>
            <person name="Grimwood J."/>
            <person name="Groover A."/>
            <person name="Gunter L."/>
            <person name="Hamberger B."/>
            <person name="Heinze B."/>
            <person name="Helariutta Y."/>
            <person name="Henrissat B."/>
            <person name="Holligan D."/>
            <person name="Holt R."/>
            <person name="Huang W."/>
            <person name="Islam-Faridi N."/>
            <person name="Jones S."/>
            <person name="Jones-Rhoades M."/>
            <person name="Jorgensen R."/>
            <person name="Joshi C."/>
            <person name="Kangasjarvi J."/>
            <person name="Karlsson J."/>
            <person name="Kelleher C."/>
            <person name="Kirkpatrick R."/>
            <person name="Kirst M."/>
            <person name="Kohler A."/>
            <person name="Kalluri U."/>
            <person name="Larimer F."/>
            <person name="Leebens-Mack J."/>
            <person name="Leple J.C."/>
            <person name="Locascio P."/>
            <person name="Lou Y."/>
            <person name="Lucas S."/>
            <person name="Martin F."/>
            <person name="Montanini B."/>
            <person name="Napoli C."/>
            <person name="Nelson D.R."/>
            <person name="Nelson C."/>
            <person name="Nieminen K."/>
            <person name="Nilsson O."/>
            <person name="Pereda V."/>
            <person name="Peter G."/>
            <person name="Philippe R."/>
            <person name="Pilate G."/>
            <person name="Poliakov A."/>
            <person name="Razumovskaya J."/>
            <person name="Richardson P."/>
            <person name="Rinaldi C."/>
            <person name="Ritland K."/>
            <person name="Rouze P."/>
            <person name="Ryaboy D."/>
            <person name="Schmutz J."/>
            <person name="Schrader J."/>
            <person name="Segerman B."/>
            <person name="Shin H."/>
            <person name="Siddiqui A."/>
            <person name="Sterky F."/>
            <person name="Terry A."/>
            <person name="Tsai C.J."/>
            <person name="Uberbacher E."/>
            <person name="Unneberg P."/>
            <person name="Vahala J."/>
            <person name="Wall K."/>
            <person name="Wessler S."/>
            <person name="Yang G."/>
            <person name="Yin T."/>
            <person name="Douglas C."/>
            <person name="Marra M."/>
            <person name="Sandberg G."/>
            <person name="Van de Peer Y."/>
            <person name="Rokhsar D."/>
        </authorList>
    </citation>
    <scope>NUCLEOTIDE SEQUENCE [LARGE SCALE GENOMIC DNA]</scope>
    <source>
        <strain evidence="2">cv. Nisqually</strain>
    </source>
</reference>
<dbReference type="Gramene" id="Potri.013G030000.1.v4.1">
    <property type="protein sequence ID" value="Potri.013G030000.1.v4.1"/>
    <property type="gene ID" value="Potri.013G030000.v4.1"/>
</dbReference>
<dbReference type="eggNOG" id="ENOG502S3NY">
    <property type="taxonomic scope" value="Eukaryota"/>
</dbReference>
<sequence length="168" mass="17821">MASCRIFMIIAIVAVFVPSILATEHMVGDKKGWTLGFNYQTWAQGKAFYVGDTLVFKYTPGAHNVLSVNGTGFEECKAADDIVPLTTGNDVITLSTPGKKWYICSVPGHCESGNQKLFITVLPQLSSPATSPFPGPTDTSPSGAAGNIASTYYGLIAAIVGIFGMIMF</sequence>
<keyword evidence="2" id="KW-1185">Reference proteome</keyword>
<proteinExistence type="predicted"/>
<gene>
    <name evidence="1" type="ORF">POPTR_013G030000</name>
</gene>
<evidence type="ECO:0000313" key="1">
    <source>
        <dbReference type="EMBL" id="PNT06438.1"/>
    </source>
</evidence>
<dbReference type="Gene3D" id="2.60.40.420">
    <property type="entry name" value="Cupredoxins - blue copper proteins"/>
    <property type="match status" value="1"/>
</dbReference>
<dbReference type="GO" id="GO:0046872">
    <property type="term" value="F:metal ion binding"/>
    <property type="evidence" value="ECO:0007669"/>
    <property type="project" value="UniProtKB-KW"/>
</dbReference>
<organism evidence="1 2">
    <name type="scientific">Populus trichocarpa</name>
    <name type="common">Western balsam poplar</name>
    <name type="synonym">Populus balsamifera subsp. trichocarpa</name>
    <dbReference type="NCBI Taxonomy" id="3694"/>
    <lineage>
        <taxon>Eukaryota</taxon>
        <taxon>Viridiplantae</taxon>
        <taxon>Streptophyta</taxon>
        <taxon>Embryophyta</taxon>
        <taxon>Tracheophyta</taxon>
        <taxon>Spermatophyta</taxon>
        <taxon>Magnoliopsida</taxon>
        <taxon>eudicotyledons</taxon>
        <taxon>Gunneridae</taxon>
        <taxon>Pentapetalae</taxon>
        <taxon>rosids</taxon>
        <taxon>fabids</taxon>
        <taxon>Malpighiales</taxon>
        <taxon>Salicaceae</taxon>
        <taxon>Saliceae</taxon>
        <taxon>Populus</taxon>
    </lineage>
</organism>
<dbReference type="PANTHER" id="PTHR33021">
    <property type="entry name" value="BLUE COPPER PROTEIN"/>
    <property type="match status" value="1"/>
</dbReference>
<dbReference type="CDD" id="cd04216">
    <property type="entry name" value="Phytocyanin"/>
    <property type="match status" value="1"/>
</dbReference>
<dbReference type="SUPFAM" id="SSF49503">
    <property type="entry name" value="Cupredoxins"/>
    <property type="match status" value="1"/>
</dbReference>
<evidence type="ECO:0000313" key="2">
    <source>
        <dbReference type="Proteomes" id="UP000006729"/>
    </source>
</evidence>
<dbReference type="InterPro" id="IPR039391">
    <property type="entry name" value="Phytocyanin-like"/>
</dbReference>
<dbReference type="OrthoDB" id="823279at2759"/>
<dbReference type="FunFam" id="2.60.40.420:FF:000067">
    <property type="entry name" value="Cupredoxin superfamily protein"/>
    <property type="match status" value="1"/>
</dbReference>
<dbReference type="HOGENOM" id="CLU_058719_4_0_1"/>
<name>A0A2K1Y075_POPTR</name>
<protein>
    <submittedName>
        <fullName evidence="1">Uncharacterized protein</fullName>
    </submittedName>
</protein>
<dbReference type="STRING" id="3694.B9I837"/>
<dbReference type="Proteomes" id="UP000006729">
    <property type="component" value="Chromosome 13"/>
</dbReference>
<dbReference type="OMA" id="AFKYSAN"/>